<comment type="caution">
    <text evidence="8">The sequence shown here is derived from an EMBL/GenBank/DDBJ whole genome shotgun (WGS) entry which is preliminary data.</text>
</comment>
<dbReference type="InterPro" id="IPR051692">
    <property type="entry name" value="OMP-like"/>
</dbReference>
<evidence type="ECO:0000256" key="3">
    <source>
        <dbReference type="ARBA" id="ARBA00023136"/>
    </source>
</evidence>
<feature type="domain" description="Outer membrane protein beta-barrel" evidence="7">
    <location>
        <begin position="42"/>
        <end position="284"/>
    </location>
</feature>
<evidence type="ECO:0000256" key="1">
    <source>
        <dbReference type="ARBA" id="ARBA00004442"/>
    </source>
</evidence>
<name>A0A5D3KMY0_9BRAD</name>
<keyword evidence="4" id="KW-0998">Cell outer membrane</keyword>
<keyword evidence="2 6" id="KW-0732">Signal</keyword>
<dbReference type="OrthoDB" id="8455142at2"/>
<dbReference type="Proteomes" id="UP000324758">
    <property type="component" value="Unassembled WGS sequence"/>
</dbReference>
<feature type="chain" id="PRO_5022904012" evidence="6">
    <location>
        <begin position="31"/>
        <end position="284"/>
    </location>
</feature>
<comment type="subcellular location">
    <subcellularLocation>
        <location evidence="1">Cell outer membrane</location>
    </subcellularLocation>
</comment>
<gene>
    <name evidence="8" type="ORF">FXB40_08790</name>
</gene>
<evidence type="ECO:0000313" key="9">
    <source>
        <dbReference type="Proteomes" id="UP000324758"/>
    </source>
</evidence>
<evidence type="ECO:0000256" key="5">
    <source>
        <dbReference type="ARBA" id="ARBA00038306"/>
    </source>
</evidence>
<dbReference type="AlphaFoldDB" id="A0A5D3KMY0"/>
<evidence type="ECO:0000256" key="2">
    <source>
        <dbReference type="ARBA" id="ARBA00022729"/>
    </source>
</evidence>
<dbReference type="InterPro" id="IPR011250">
    <property type="entry name" value="OMP/PagP_B-barrel"/>
</dbReference>
<evidence type="ECO:0000256" key="6">
    <source>
        <dbReference type="SAM" id="SignalP"/>
    </source>
</evidence>
<feature type="signal peptide" evidence="6">
    <location>
        <begin position="1"/>
        <end position="30"/>
    </location>
</feature>
<dbReference type="SUPFAM" id="SSF56925">
    <property type="entry name" value="OMPA-like"/>
    <property type="match status" value="1"/>
</dbReference>
<reference evidence="8 9" key="1">
    <citation type="submission" date="2019-08" db="EMBL/GenBank/DDBJ databases">
        <title>Bradyrhizobium hipponensis sp. nov., a rhizobium isolated from a Lupinus angustifolius root nodule in Tunisia.</title>
        <authorList>
            <person name="Off K."/>
            <person name="Rejili M."/>
            <person name="Mars M."/>
            <person name="Brachmann A."/>
            <person name="Marin M."/>
        </authorList>
    </citation>
    <scope>NUCLEOTIDE SEQUENCE [LARGE SCALE GENOMIC DNA]</scope>
    <source>
        <strain evidence="8 9">CTAW71</strain>
    </source>
</reference>
<dbReference type="Gene3D" id="2.40.160.20">
    <property type="match status" value="1"/>
</dbReference>
<proteinExistence type="inferred from homology"/>
<accession>A0A5D3KMY0</accession>
<organism evidence="8 9">
    <name type="scientific">Bradyrhizobium rifense</name>
    <dbReference type="NCBI Taxonomy" id="515499"/>
    <lineage>
        <taxon>Bacteria</taxon>
        <taxon>Pseudomonadati</taxon>
        <taxon>Pseudomonadota</taxon>
        <taxon>Alphaproteobacteria</taxon>
        <taxon>Hyphomicrobiales</taxon>
        <taxon>Nitrobacteraceae</taxon>
        <taxon>Bradyrhizobium</taxon>
    </lineage>
</organism>
<evidence type="ECO:0000256" key="4">
    <source>
        <dbReference type="ARBA" id="ARBA00023237"/>
    </source>
</evidence>
<comment type="similarity">
    <text evidence="5">Belongs to the Omp25/RopB family.</text>
</comment>
<evidence type="ECO:0000259" key="7">
    <source>
        <dbReference type="Pfam" id="PF13505"/>
    </source>
</evidence>
<dbReference type="PANTHER" id="PTHR34001">
    <property type="entry name" value="BLL7405 PROTEIN"/>
    <property type="match status" value="1"/>
</dbReference>
<protein>
    <submittedName>
        <fullName evidence="8">Porin family protein</fullName>
    </submittedName>
</protein>
<dbReference type="GO" id="GO:0009279">
    <property type="term" value="C:cell outer membrane"/>
    <property type="evidence" value="ECO:0007669"/>
    <property type="project" value="UniProtKB-SubCell"/>
</dbReference>
<dbReference type="InterPro" id="IPR027385">
    <property type="entry name" value="Beta-barrel_OMP"/>
</dbReference>
<keyword evidence="9" id="KW-1185">Reference proteome</keyword>
<dbReference type="PANTHER" id="PTHR34001:SF3">
    <property type="entry name" value="BLL7405 PROTEIN"/>
    <property type="match status" value="1"/>
</dbReference>
<dbReference type="Pfam" id="PF13505">
    <property type="entry name" value="OMP_b-brl"/>
    <property type="match status" value="1"/>
</dbReference>
<dbReference type="EMBL" id="VSSS01000015">
    <property type="protein sequence ID" value="TYL97442.1"/>
    <property type="molecule type" value="Genomic_DNA"/>
</dbReference>
<sequence length="284" mass="30272">MSSRANGRWSVRAWISAAIATIVVSGSVNAADLAPVYKAAPAVAAPVAYSWTGFYLGGNVGVIWNDTRADPLSFTTTGVDFSGRQAVGQFPSFNVRDTAFTGGAQAGYNFQFGSNWVAGIEADINYSGLKKTDTRVFPVTPFIGGGFIDANTESATQKLGWLGTVRGRLGFTTLNNRLLAFATAGLAYGQVDDSIYTIGVPNGAGPFLISASSSSVRVGWTAGGGLEYAFASNWRAKVEYLYYDLGRRNLTLDYAPIPGDANNTITYKFHNNGNLVRVGLNYNF</sequence>
<evidence type="ECO:0000313" key="8">
    <source>
        <dbReference type="EMBL" id="TYL97442.1"/>
    </source>
</evidence>
<keyword evidence="3" id="KW-0472">Membrane</keyword>